<dbReference type="Pfam" id="PF13843">
    <property type="entry name" value="DDE_Tnp_1_7"/>
    <property type="match status" value="1"/>
</dbReference>
<evidence type="ECO:0000313" key="3">
    <source>
        <dbReference type="Proteomes" id="UP001153954"/>
    </source>
</evidence>
<dbReference type="Proteomes" id="UP001153954">
    <property type="component" value="Unassembled WGS sequence"/>
</dbReference>
<evidence type="ECO:0000313" key="2">
    <source>
        <dbReference type="EMBL" id="CAH2102672.1"/>
    </source>
</evidence>
<reference evidence="2" key="1">
    <citation type="submission" date="2022-03" db="EMBL/GenBank/DDBJ databases">
        <authorList>
            <person name="Tunstrom K."/>
        </authorList>
    </citation>
    <scope>NUCLEOTIDE SEQUENCE</scope>
</reference>
<proteinExistence type="predicted"/>
<evidence type="ECO:0000259" key="1">
    <source>
        <dbReference type="Pfam" id="PF13843"/>
    </source>
</evidence>
<gene>
    <name evidence="2" type="ORF">EEDITHA_LOCUS17268</name>
</gene>
<feature type="domain" description="PiggyBac transposable element-derived protein" evidence="1">
    <location>
        <begin position="1"/>
        <end position="199"/>
    </location>
</feature>
<sequence>MPNKPNKYGLKIYALVDAKSFHVVNLEIYPGKQPPGPYALSNKAFDVADRLVAPISKTNRNITFDNWFTSYPLMLHLLKEHILTSTGTVRKNKREIPKQMLQTRNRDVHSSLIGFQKDISLVSYMQKKNKVVLVMSTLHHDNKIDSTTLEKMKPEMITFYNQTKGGVDVVDELCSNYNVARNTKRWPIVIFYAAINSIIIYKANNNCSLPRRDFLRDLGLGLISEHLQNRKNNQYLPKELRKRIQDHLGESSKEPPNKVARSIRRCKICPTKKDRKTKYVCYKCNCYICMEHAFFTCENCTRSQDE</sequence>
<dbReference type="PANTHER" id="PTHR46599">
    <property type="entry name" value="PIGGYBAC TRANSPOSABLE ELEMENT-DERIVED PROTEIN 4"/>
    <property type="match status" value="1"/>
</dbReference>
<name>A0AAU9UU70_EUPED</name>
<organism evidence="2 3">
    <name type="scientific">Euphydryas editha</name>
    <name type="common">Edith's checkerspot</name>
    <dbReference type="NCBI Taxonomy" id="104508"/>
    <lineage>
        <taxon>Eukaryota</taxon>
        <taxon>Metazoa</taxon>
        <taxon>Ecdysozoa</taxon>
        <taxon>Arthropoda</taxon>
        <taxon>Hexapoda</taxon>
        <taxon>Insecta</taxon>
        <taxon>Pterygota</taxon>
        <taxon>Neoptera</taxon>
        <taxon>Endopterygota</taxon>
        <taxon>Lepidoptera</taxon>
        <taxon>Glossata</taxon>
        <taxon>Ditrysia</taxon>
        <taxon>Papilionoidea</taxon>
        <taxon>Nymphalidae</taxon>
        <taxon>Nymphalinae</taxon>
        <taxon>Euphydryas</taxon>
    </lineage>
</organism>
<dbReference type="EMBL" id="CAKOGL010000025">
    <property type="protein sequence ID" value="CAH2102672.1"/>
    <property type="molecule type" value="Genomic_DNA"/>
</dbReference>
<dbReference type="AlphaFoldDB" id="A0AAU9UU70"/>
<dbReference type="PANTHER" id="PTHR46599:SF6">
    <property type="entry name" value="DUAL SPECIFICITY PHOSPHATASE 26"/>
    <property type="match status" value="1"/>
</dbReference>
<dbReference type="InterPro" id="IPR029526">
    <property type="entry name" value="PGBD"/>
</dbReference>
<protein>
    <recommendedName>
        <fullName evidence="1">PiggyBac transposable element-derived protein domain-containing protein</fullName>
    </recommendedName>
</protein>
<comment type="caution">
    <text evidence="2">The sequence shown here is derived from an EMBL/GenBank/DDBJ whole genome shotgun (WGS) entry which is preliminary data.</text>
</comment>
<accession>A0AAU9UU70</accession>
<keyword evidence="3" id="KW-1185">Reference proteome</keyword>